<organism evidence="3 4">
    <name type="scientific">Muricoccus pecuniae</name>
    <dbReference type="NCBI Taxonomy" id="693023"/>
    <lineage>
        <taxon>Bacteria</taxon>
        <taxon>Pseudomonadati</taxon>
        <taxon>Pseudomonadota</taxon>
        <taxon>Alphaproteobacteria</taxon>
        <taxon>Acetobacterales</taxon>
        <taxon>Roseomonadaceae</taxon>
        <taxon>Muricoccus</taxon>
    </lineage>
</organism>
<dbReference type="NCBIfam" id="TIGR02606">
    <property type="entry name" value="antidote_CC2985"/>
    <property type="match status" value="1"/>
</dbReference>
<dbReference type="InterPro" id="IPR022789">
    <property type="entry name" value="ParD"/>
</dbReference>
<dbReference type="RefSeq" id="WP_184516830.1">
    <property type="nucleotide sequence ID" value="NZ_JACIJD010000007.1"/>
</dbReference>
<dbReference type="InterPro" id="IPR010985">
    <property type="entry name" value="Ribbon_hlx_hlx"/>
</dbReference>
<dbReference type="Gene3D" id="6.10.10.120">
    <property type="entry name" value="Antitoxin ParD1-like"/>
    <property type="match status" value="1"/>
</dbReference>
<dbReference type="AlphaFoldDB" id="A0A840Y2J2"/>
<evidence type="ECO:0000256" key="2">
    <source>
        <dbReference type="ARBA" id="ARBA00022649"/>
    </source>
</evidence>
<accession>A0A840Y2J2</accession>
<dbReference type="InterPro" id="IPR038296">
    <property type="entry name" value="ParD_sf"/>
</dbReference>
<keyword evidence="2" id="KW-1277">Toxin-antitoxin system</keyword>
<evidence type="ECO:0000256" key="1">
    <source>
        <dbReference type="ARBA" id="ARBA00008580"/>
    </source>
</evidence>
<name>A0A840Y2J2_9PROT</name>
<protein>
    <submittedName>
        <fullName evidence="3">Antitoxin ParD1/3/4</fullName>
    </submittedName>
</protein>
<dbReference type="EMBL" id="JACIJD010000007">
    <property type="protein sequence ID" value="MBB5693870.1"/>
    <property type="molecule type" value="Genomic_DNA"/>
</dbReference>
<proteinExistence type="inferred from homology"/>
<dbReference type="Pfam" id="PF03693">
    <property type="entry name" value="ParD_antitoxin"/>
    <property type="match status" value="1"/>
</dbReference>
<comment type="caution">
    <text evidence="3">The sequence shown here is derived from an EMBL/GenBank/DDBJ whole genome shotgun (WGS) entry which is preliminary data.</text>
</comment>
<gene>
    <name evidence="3" type="ORF">FHS87_001907</name>
</gene>
<sequence length="92" mass="9954">MAARNVNLTDRLAAFVDEQVRNGRHQNASEVVREALRRYEAALAAERDAMGMVRAALRKAIHRSETGADIRPELLETALAEMAEASPAGPGA</sequence>
<keyword evidence="4" id="KW-1185">Reference proteome</keyword>
<evidence type="ECO:0000313" key="4">
    <source>
        <dbReference type="Proteomes" id="UP000580654"/>
    </source>
</evidence>
<dbReference type="Proteomes" id="UP000580654">
    <property type="component" value="Unassembled WGS sequence"/>
</dbReference>
<reference evidence="3 4" key="1">
    <citation type="submission" date="2020-08" db="EMBL/GenBank/DDBJ databases">
        <title>Genomic Encyclopedia of Type Strains, Phase IV (KMG-IV): sequencing the most valuable type-strain genomes for metagenomic binning, comparative biology and taxonomic classification.</title>
        <authorList>
            <person name="Goeker M."/>
        </authorList>
    </citation>
    <scope>NUCLEOTIDE SEQUENCE [LARGE SCALE GENOMIC DNA]</scope>
    <source>
        <strain evidence="3 4">DSM 25622</strain>
    </source>
</reference>
<dbReference type="SUPFAM" id="SSF47598">
    <property type="entry name" value="Ribbon-helix-helix"/>
    <property type="match status" value="1"/>
</dbReference>
<dbReference type="PANTHER" id="PTHR36582">
    <property type="entry name" value="ANTITOXIN PARD"/>
    <property type="match status" value="1"/>
</dbReference>
<evidence type="ECO:0000313" key="3">
    <source>
        <dbReference type="EMBL" id="MBB5693870.1"/>
    </source>
</evidence>
<dbReference type="CDD" id="cd22231">
    <property type="entry name" value="RHH_NikR_HicB-like"/>
    <property type="match status" value="1"/>
</dbReference>
<dbReference type="GO" id="GO:0006355">
    <property type="term" value="P:regulation of DNA-templated transcription"/>
    <property type="evidence" value="ECO:0007669"/>
    <property type="project" value="InterPro"/>
</dbReference>
<dbReference type="PANTHER" id="PTHR36582:SF2">
    <property type="entry name" value="ANTITOXIN PARD"/>
    <property type="match status" value="1"/>
</dbReference>
<comment type="similarity">
    <text evidence="1">Belongs to the ParD antitoxin family.</text>
</comment>